<organism evidence="1 2">
    <name type="scientific">Deefgea tanakiae</name>
    <dbReference type="NCBI Taxonomy" id="2865840"/>
    <lineage>
        <taxon>Bacteria</taxon>
        <taxon>Pseudomonadati</taxon>
        <taxon>Pseudomonadota</taxon>
        <taxon>Betaproteobacteria</taxon>
        <taxon>Neisseriales</taxon>
        <taxon>Chitinibacteraceae</taxon>
        <taxon>Deefgea</taxon>
    </lineage>
</organism>
<sequence>MSGYTQLTPEWQEWIIENLARGCQAQTLVQTMIEKGFDAMFANAVVFHFSSSPVQRDSAAQANIDAEN</sequence>
<accession>A0ABX8Z1Z1</accession>
<name>A0ABX8Z1Z1_9NEIS</name>
<protein>
    <submittedName>
        <fullName evidence="1">Uncharacterized protein</fullName>
    </submittedName>
</protein>
<gene>
    <name evidence="1" type="ORF">K4H28_09575</name>
</gene>
<evidence type="ECO:0000313" key="2">
    <source>
        <dbReference type="Proteomes" id="UP000825679"/>
    </source>
</evidence>
<evidence type="ECO:0000313" key="1">
    <source>
        <dbReference type="EMBL" id="QZA76582.1"/>
    </source>
</evidence>
<dbReference type="Proteomes" id="UP000825679">
    <property type="component" value="Chromosome"/>
</dbReference>
<dbReference type="RefSeq" id="WP_221004987.1">
    <property type="nucleotide sequence ID" value="NZ_CP081150.1"/>
</dbReference>
<keyword evidence="2" id="KW-1185">Reference proteome</keyword>
<dbReference type="EMBL" id="CP081150">
    <property type="protein sequence ID" value="QZA76582.1"/>
    <property type="molecule type" value="Genomic_DNA"/>
</dbReference>
<reference evidence="1 2" key="1">
    <citation type="submission" date="2021-08" db="EMBL/GenBank/DDBJ databases">
        <title>complete genome sequencing of Deefgea sp. D25.</title>
        <authorList>
            <person name="Bae J.-W."/>
            <person name="Gim D.-H."/>
        </authorList>
    </citation>
    <scope>NUCLEOTIDE SEQUENCE [LARGE SCALE GENOMIC DNA]</scope>
    <source>
        <strain evidence="1 2">D25</strain>
    </source>
</reference>
<proteinExistence type="predicted"/>